<feature type="region of interest" description="Disordered" evidence="1">
    <location>
        <begin position="1"/>
        <end position="45"/>
    </location>
</feature>
<dbReference type="AlphaFoldDB" id="A0AA35KX01"/>
<evidence type="ECO:0000256" key="1">
    <source>
        <dbReference type="SAM" id="MobiDB-lite"/>
    </source>
</evidence>
<proteinExistence type="predicted"/>
<accession>A0AA35KX01</accession>
<dbReference type="EMBL" id="OX395134">
    <property type="protein sequence ID" value="CAI5785024.1"/>
    <property type="molecule type" value="Genomic_DNA"/>
</dbReference>
<evidence type="ECO:0000313" key="3">
    <source>
        <dbReference type="Proteomes" id="UP001178461"/>
    </source>
</evidence>
<gene>
    <name evidence="2" type="ORF">PODLI_1B009523</name>
</gene>
<evidence type="ECO:0000313" key="2">
    <source>
        <dbReference type="EMBL" id="CAI5785024.1"/>
    </source>
</evidence>
<feature type="compositionally biased region" description="Polar residues" evidence="1">
    <location>
        <begin position="1"/>
        <end position="17"/>
    </location>
</feature>
<name>A0AA35KX01_9SAUR</name>
<sequence>MTSPIGTFFRPSTSSATRDVEEIPSRDLELTAPVAEASTHSTPALATESPLMSVIPLEALFHEDAMGDPSLWPQIVPEKLRLFLIDQGPVQIKKSAYPTDSNYRAFSDTCYTTKAKEQ</sequence>
<protein>
    <submittedName>
        <fullName evidence="2">Uncharacterized protein</fullName>
    </submittedName>
</protein>
<feature type="compositionally biased region" description="Basic and acidic residues" evidence="1">
    <location>
        <begin position="18"/>
        <end position="29"/>
    </location>
</feature>
<keyword evidence="3" id="KW-1185">Reference proteome</keyword>
<organism evidence="2 3">
    <name type="scientific">Podarcis lilfordi</name>
    <name type="common">Lilford's wall lizard</name>
    <dbReference type="NCBI Taxonomy" id="74358"/>
    <lineage>
        <taxon>Eukaryota</taxon>
        <taxon>Metazoa</taxon>
        <taxon>Chordata</taxon>
        <taxon>Craniata</taxon>
        <taxon>Vertebrata</taxon>
        <taxon>Euteleostomi</taxon>
        <taxon>Lepidosauria</taxon>
        <taxon>Squamata</taxon>
        <taxon>Bifurcata</taxon>
        <taxon>Unidentata</taxon>
        <taxon>Episquamata</taxon>
        <taxon>Laterata</taxon>
        <taxon>Lacertibaenia</taxon>
        <taxon>Lacertidae</taxon>
        <taxon>Podarcis</taxon>
    </lineage>
</organism>
<dbReference type="Proteomes" id="UP001178461">
    <property type="component" value="Chromosome 9"/>
</dbReference>
<reference evidence="2" key="1">
    <citation type="submission" date="2022-12" db="EMBL/GenBank/DDBJ databases">
        <authorList>
            <person name="Alioto T."/>
            <person name="Alioto T."/>
            <person name="Gomez Garrido J."/>
        </authorList>
    </citation>
    <scope>NUCLEOTIDE SEQUENCE</scope>
</reference>